<dbReference type="Proteomes" id="UP000004814">
    <property type="component" value="Unassembled WGS sequence"/>
</dbReference>
<gene>
    <name evidence="5" type="ORF">BamMEX5DRAFT_6724</name>
</gene>
<comment type="caution">
    <text evidence="5">The sequence shown here is derived from an EMBL/GenBank/DDBJ whole genome shotgun (WGS) entry which is preliminary data.</text>
</comment>
<evidence type="ECO:0000313" key="6">
    <source>
        <dbReference type="Proteomes" id="UP000004814"/>
    </source>
</evidence>
<name>B1TG08_9BURK</name>
<dbReference type="SUPFAM" id="SSF103473">
    <property type="entry name" value="MFS general substrate transporter"/>
    <property type="match status" value="1"/>
</dbReference>
<keyword evidence="3 4" id="KW-0472">Membrane</keyword>
<feature type="transmembrane region" description="Helical" evidence="4">
    <location>
        <begin position="35"/>
        <end position="54"/>
    </location>
</feature>
<reference evidence="5 6" key="1">
    <citation type="submission" date="2008-03" db="EMBL/GenBank/DDBJ databases">
        <title>Sequencing of the draft genome and assembly of Burkholderia ambifaria MEX-5.</title>
        <authorList>
            <consortium name="US DOE Joint Genome Institute (JGI-PGF)"/>
            <person name="Copeland A."/>
            <person name="Lucas S."/>
            <person name="Lapidus A."/>
            <person name="Glavina del Rio T."/>
            <person name="Dalin E."/>
            <person name="Tice H."/>
            <person name="Bruce D."/>
            <person name="Goodwin L."/>
            <person name="Pitluck S."/>
            <person name="Larimer F."/>
            <person name="Land M.L."/>
            <person name="Hauser L."/>
            <person name="Tiedje J."/>
            <person name="Richardson P."/>
        </authorList>
    </citation>
    <scope>NUCLEOTIDE SEQUENCE [LARGE SCALE GENOMIC DNA]</scope>
    <source>
        <strain evidence="5 6">MEX-5</strain>
    </source>
</reference>
<evidence type="ECO:0000256" key="4">
    <source>
        <dbReference type="SAM" id="Phobius"/>
    </source>
</evidence>
<dbReference type="GO" id="GO:0022857">
    <property type="term" value="F:transmembrane transporter activity"/>
    <property type="evidence" value="ECO:0007669"/>
    <property type="project" value="InterPro"/>
</dbReference>
<evidence type="ECO:0000313" key="5">
    <source>
        <dbReference type="EMBL" id="EDT37493.1"/>
    </source>
</evidence>
<keyword evidence="1 4" id="KW-0812">Transmembrane</keyword>
<feature type="transmembrane region" description="Helical" evidence="4">
    <location>
        <begin position="153"/>
        <end position="171"/>
    </location>
</feature>
<sequence>MRKVLVAGALLAMAWDLHTFIVPFISRSVRLSPEQIGIVLGLFSCATFAIRLCLPGLARWVSSVWVIRAALIVVGLCFAVYPWRTSYATMGVLAVFLGLALGTAQPNLLALVHDVAAERDVGRLIGLRTILLNVGASLWPLCFGALGSPVVGFVLPAAGMIFLLAGLRFSLTPSHGKPPPEHGTQGA</sequence>
<keyword evidence="2 4" id="KW-1133">Transmembrane helix</keyword>
<dbReference type="Gene3D" id="1.20.1250.20">
    <property type="entry name" value="MFS general substrate transporter like domains"/>
    <property type="match status" value="1"/>
</dbReference>
<evidence type="ECO:0000256" key="2">
    <source>
        <dbReference type="ARBA" id="ARBA00022989"/>
    </source>
</evidence>
<dbReference type="PATRIC" id="fig|396597.7.peg.622"/>
<dbReference type="EMBL" id="ABLK01000452">
    <property type="protein sequence ID" value="EDT37493.1"/>
    <property type="molecule type" value="Genomic_DNA"/>
</dbReference>
<dbReference type="InterPro" id="IPR036259">
    <property type="entry name" value="MFS_trans_sf"/>
</dbReference>
<proteinExistence type="predicted"/>
<feature type="transmembrane region" description="Helical" evidence="4">
    <location>
        <begin position="61"/>
        <end position="81"/>
    </location>
</feature>
<feature type="transmembrane region" description="Helical" evidence="4">
    <location>
        <begin position="124"/>
        <end position="147"/>
    </location>
</feature>
<dbReference type="InterPro" id="IPR011701">
    <property type="entry name" value="MFS"/>
</dbReference>
<protein>
    <recommendedName>
        <fullName evidence="7">Major facilitator superfamily MFS_1</fullName>
    </recommendedName>
</protein>
<dbReference type="Pfam" id="PF07690">
    <property type="entry name" value="MFS_1"/>
    <property type="match status" value="1"/>
</dbReference>
<evidence type="ECO:0000256" key="1">
    <source>
        <dbReference type="ARBA" id="ARBA00022692"/>
    </source>
</evidence>
<accession>B1TG08</accession>
<evidence type="ECO:0008006" key="7">
    <source>
        <dbReference type="Google" id="ProtNLM"/>
    </source>
</evidence>
<dbReference type="AlphaFoldDB" id="B1TG08"/>
<feature type="transmembrane region" description="Helical" evidence="4">
    <location>
        <begin position="87"/>
        <end position="112"/>
    </location>
</feature>
<evidence type="ECO:0000256" key="3">
    <source>
        <dbReference type="ARBA" id="ARBA00023136"/>
    </source>
</evidence>
<organism evidence="5 6">
    <name type="scientific">Burkholderia ambifaria MEX-5</name>
    <dbReference type="NCBI Taxonomy" id="396597"/>
    <lineage>
        <taxon>Bacteria</taxon>
        <taxon>Pseudomonadati</taxon>
        <taxon>Pseudomonadota</taxon>
        <taxon>Betaproteobacteria</taxon>
        <taxon>Burkholderiales</taxon>
        <taxon>Burkholderiaceae</taxon>
        <taxon>Burkholderia</taxon>
        <taxon>Burkholderia cepacia complex</taxon>
    </lineage>
</organism>